<dbReference type="SUPFAM" id="SSF101478">
    <property type="entry name" value="ADP-ribosylglycohydrolase"/>
    <property type="match status" value="1"/>
</dbReference>
<accession>A0ABP8K112</accession>
<gene>
    <name evidence="3" type="ORF">GCM10023147_35690</name>
</gene>
<dbReference type="InterPro" id="IPR050792">
    <property type="entry name" value="ADP-ribosylglycohydrolase"/>
</dbReference>
<reference evidence="4" key="1">
    <citation type="journal article" date="2019" name="Int. J. Syst. Evol. Microbiol.">
        <title>The Global Catalogue of Microorganisms (GCM) 10K type strain sequencing project: providing services to taxonomists for standard genome sequencing and annotation.</title>
        <authorList>
            <consortium name="The Broad Institute Genomics Platform"/>
            <consortium name="The Broad Institute Genome Sequencing Center for Infectious Disease"/>
            <person name="Wu L."/>
            <person name="Ma J."/>
        </authorList>
    </citation>
    <scope>NUCLEOTIDE SEQUENCE [LARGE SCALE GENOMIC DNA]</scope>
    <source>
        <strain evidence="4">JCM 17688</strain>
    </source>
</reference>
<keyword evidence="2" id="KW-0378">Hydrolase</keyword>
<sequence length="320" mass="32937">MTDTTAGQADRIEGVLVATAAGDALGAGYEFTTPAAGEEITMCGGGPFGFAPGEWTDDTAMAVGVAEGAVAGDLRTPAGLDVVAAGFLRWYGGGPKDVGNQTRRVLGGRVDDTGSGLARAAAELHEQTGHTGGNGSLMRTAPVALRYLADADACIDAARRVSDLTHADPEAAQACALWSFAIRHAVLTGTFDGARLYLEVAAPAERDRWGPRLDQAERGGPADFPNNGWVVHALQTAWWAITTTDDSGPGHLPAALERAVRAGNDTDTTAAIAGGLLGARWGRSAVPAEWQAKLHGWPGYRADDLARLAGAVALAATRTG</sequence>
<comment type="similarity">
    <text evidence="1">Belongs to the ADP-ribosylglycohydrolase family.</text>
</comment>
<dbReference type="Gene3D" id="1.10.4080.10">
    <property type="entry name" value="ADP-ribosylation/Crystallin J1"/>
    <property type="match status" value="1"/>
</dbReference>
<dbReference type="InterPro" id="IPR005502">
    <property type="entry name" value="Ribosyl_crysJ1"/>
</dbReference>
<comment type="caution">
    <text evidence="3">The sequence shown here is derived from an EMBL/GenBank/DDBJ whole genome shotgun (WGS) entry which is preliminary data.</text>
</comment>
<evidence type="ECO:0000256" key="1">
    <source>
        <dbReference type="ARBA" id="ARBA00010702"/>
    </source>
</evidence>
<dbReference type="Pfam" id="PF03747">
    <property type="entry name" value="ADP_ribosyl_GH"/>
    <property type="match status" value="1"/>
</dbReference>
<keyword evidence="4" id="KW-1185">Reference proteome</keyword>
<evidence type="ECO:0000313" key="3">
    <source>
        <dbReference type="EMBL" id="GAA4398946.1"/>
    </source>
</evidence>
<organism evidence="3 4">
    <name type="scientific">Tsukamurella soli</name>
    <dbReference type="NCBI Taxonomy" id="644556"/>
    <lineage>
        <taxon>Bacteria</taxon>
        <taxon>Bacillati</taxon>
        <taxon>Actinomycetota</taxon>
        <taxon>Actinomycetes</taxon>
        <taxon>Mycobacteriales</taxon>
        <taxon>Tsukamurellaceae</taxon>
        <taxon>Tsukamurella</taxon>
    </lineage>
</organism>
<evidence type="ECO:0000256" key="2">
    <source>
        <dbReference type="ARBA" id="ARBA00022801"/>
    </source>
</evidence>
<dbReference type="PANTHER" id="PTHR16222">
    <property type="entry name" value="ADP-RIBOSYLGLYCOHYDROLASE"/>
    <property type="match status" value="1"/>
</dbReference>
<dbReference type="InterPro" id="IPR036705">
    <property type="entry name" value="Ribosyl_crysJ1_sf"/>
</dbReference>
<protein>
    <recommendedName>
        <fullName evidence="5">ADP-ribosylglycohydrolase</fullName>
    </recommendedName>
</protein>
<dbReference type="EMBL" id="BAABFR010000066">
    <property type="protein sequence ID" value="GAA4398946.1"/>
    <property type="molecule type" value="Genomic_DNA"/>
</dbReference>
<evidence type="ECO:0008006" key="5">
    <source>
        <dbReference type="Google" id="ProtNLM"/>
    </source>
</evidence>
<dbReference type="Proteomes" id="UP001500635">
    <property type="component" value="Unassembled WGS sequence"/>
</dbReference>
<proteinExistence type="inferred from homology"/>
<evidence type="ECO:0000313" key="4">
    <source>
        <dbReference type="Proteomes" id="UP001500635"/>
    </source>
</evidence>
<dbReference type="RefSeq" id="WP_344998491.1">
    <property type="nucleotide sequence ID" value="NZ_BAABFR010000066.1"/>
</dbReference>
<dbReference type="PANTHER" id="PTHR16222:SF24">
    <property type="entry name" value="ADP-RIBOSYLHYDROLASE ARH3"/>
    <property type="match status" value="1"/>
</dbReference>
<name>A0ABP8K112_9ACTN</name>